<sequence length="216" mass="22432">MFFALSQILALPLAFSSVSFAAALPTTTSLRNIQRSIPRPWCDGLGGGAFDEQPNLSLAAYNTSLPNANSTGAPIVLGQAGAIAGAEFKVLSTYASYPYNDFPTFSLDEGALVPKGAGITVADTDVLVGGQLGFVVTNLNPPTPAQIYCALASTDPMGGGTGLPVLAVHGDPDSFSLCRAGDDPLAQTNVVYQAQPNNTGYIYDSCYPVRLQIIPL</sequence>
<reference evidence="3" key="1">
    <citation type="submission" date="2024-04" db="EMBL/GenBank/DDBJ databases">
        <authorList>
            <person name="Shaw F."/>
            <person name="Minotto A."/>
        </authorList>
    </citation>
    <scope>NUCLEOTIDE SEQUENCE [LARGE SCALE GENOMIC DNA]</scope>
</reference>
<feature type="signal peptide" evidence="1">
    <location>
        <begin position="1"/>
        <end position="23"/>
    </location>
</feature>
<evidence type="ECO:0000313" key="3">
    <source>
        <dbReference type="Proteomes" id="UP001497453"/>
    </source>
</evidence>
<gene>
    <name evidence="2" type="ORF">GFSPODELE1_LOCUS4023</name>
</gene>
<protein>
    <submittedName>
        <fullName evidence="2">Uncharacterized protein</fullName>
    </submittedName>
</protein>
<keyword evidence="3" id="KW-1185">Reference proteome</keyword>
<feature type="chain" id="PRO_5045155713" evidence="1">
    <location>
        <begin position="24"/>
        <end position="216"/>
    </location>
</feature>
<proteinExistence type="predicted"/>
<dbReference type="Proteomes" id="UP001497453">
    <property type="component" value="Chromosome 2"/>
</dbReference>
<evidence type="ECO:0000256" key="1">
    <source>
        <dbReference type="SAM" id="SignalP"/>
    </source>
</evidence>
<keyword evidence="1" id="KW-0732">Signal</keyword>
<evidence type="ECO:0000313" key="2">
    <source>
        <dbReference type="EMBL" id="CAL1702398.1"/>
    </source>
</evidence>
<name>A0ABP1D5Y3_9APHY</name>
<accession>A0ABP1D5Y3</accession>
<dbReference type="EMBL" id="OZ037945">
    <property type="protein sequence ID" value="CAL1702398.1"/>
    <property type="molecule type" value="Genomic_DNA"/>
</dbReference>
<organism evidence="2 3">
    <name type="scientific">Somion occarium</name>
    <dbReference type="NCBI Taxonomy" id="3059160"/>
    <lineage>
        <taxon>Eukaryota</taxon>
        <taxon>Fungi</taxon>
        <taxon>Dikarya</taxon>
        <taxon>Basidiomycota</taxon>
        <taxon>Agaricomycotina</taxon>
        <taxon>Agaricomycetes</taxon>
        <taxon>Polyporales</taxon>
        <taxon>Cerrenaceae</taxon>
        <taxon>Somion</taxon>
    </lineage>
</organism>